<evidence type="ECO:0000313" key="3">
    <source>
        <dbReference type="EMBL" id="GAO52223.1"/>
    </source>
</evidence>
<feature type="transmembrane region" description="Helical" evidence="2">
    <location>
        <begin position="118"/>
        <end position="142"/>
    </location>
</feature>
<reference evidence="3 4" key="2">
    <citation type="journal article" date="2014" name="J. Gen. Appl. Microbiol.">
        <title>The early diverging ascomycetous budding yeast Saitoella complicata has three histone deacetylases belonging to the Clr6, Hos2, and Rpd3 lineages.</title>
        <authorList>
            <person name="Nishida H."/>
            <person name="Matsumoto T."/>
            <person name="Kondo S."/>
            <person name="Hamamoto M."/>
            <person name="Yoshikawa H."/>
        </authorList>
    </citation>
    <scope>NUCLEOTIDE SEQUENCE [LARGE SCALE GENOMIC DNA]</scope>
    <source>
        <strain evidence="3 4">NRRL Y-17804</strain>
    </source>
</reference>
<feature type="region of interest" description="Disordered" evidence="1">
    <location>
        <begin position="319"/>
        <end position="383"/>
    </location>
</feature>
<feature type="region of interest" description="Disordered" evidence="1">
    <location>
        <begin position="436"/>
        <end position="470"/>
    </location>
</feature>
<evidence type="ECO:0008006" key="5">
    <source>
        <dbReference type="Google" id="ProtNLM"/>
    </source>
</evidence>
<comment type="caution">
    <text evidence="3">The sequence shown here is derived from an EMBL/GenBank/DDBJ whole genome shotgun (WGS) entry which is preliminary data.</text>
</comment>
<feature type="region of interest" description="Disordered" evidence="1">
    <location>
        <begin position="588"/>
        <end position="613"/>
    </location>
</feature>
<feature type="region of interest" description="Disordered" evidence="1">
    <location>
        <begin position="663"/>
        <end position="711"/>
    </location>
</feature>
<reference evidence="3 4" key="1">
    <citation type="journal article" date="2011" name="J. Gen. Appl. Microbiol.">
        <title>Draft genome sequencing of the enigmatic yeast Saitoella complicata.</title>
        <authorList>
            <person name="Nishida H."/>
            <person name="Hamamoto M."/>
            <person name="Sugiyama J."/>
        </authorList>
    </citation>
    <scope>NUCLEOTIDE SEQUENCE [LARGE SCALE GENOMIC DNA]</scope>
    <source>
        <strain evidence="3 4">NRRL Y-17804</strain>
    </source>
</reference>
<feature type="region of interest" description="Disordered" evidence="1">
    <location>
        <begin position="1192"/>
        <end position="1237"/>
    </location>
</feature>
<keyword evidence="4" id="KW-1185">Reference proteome</keyword>
<evidence type="ECO:0000256" key="1">
    <source>
        <dbReference type="SAM" id="MobiDB-lite"/>
    </source>
</evidence>
<feature type="region of interest" description="Disordered" evidence="1">
    <location>
        <begin position="203"/>
        <end position="228"/>
    </location>
</feature>
<protein>
    <recommendedName>
        <fullName evidence="5">RlpA-like protein double-psi beta-barrel domain-containing protein</fullName>
    </recommendedName>
</protein>
<feature type="compositionally biased region" description="Low complexity" evidence="1">
    <location>
        <begin position="203"/>
        <end position="215"/>
    </location>
</feature>
<dbReference type="PANTHER" id="PTHR42088">
    <property type="entry name" value="YALI0F10131P"/>
    <property type="match status" value="1"/>
</dbReference>
<dbReference type="InterPro" id="IPR036908">
    <property type="entry name" value="RlpA-like_sf"/>
</dbReference>
<keyword evidence="2" id="KW-0472">Membrane</keyword>
<evidence type="ECO:0000313" key="4">
    <source>
        <dbReference type="Proteomes" id="UP000033140"/>
    </source>
</evidence>
<feature type="transmembrane region" description="Helical" evidence="2">
    <location>
        <begin position="277"/>
        <end position="297"/>
    </location>
</feature>
<feature type="region of interest" description="Disordered" evidence="1">
    <location>
        <begin position="796"/>
        <end position="819"/>
    </location>
</feature>
<feature type="compositionally biased region" description="Low complexity" evidence="1">
    <location>
        <begin position="686"/>
        <end position="701"/>
    </location>
</feature>
<feature type="compositionally biased region" description="Polar residues" evidence="1">
    <location>
        <begin position="589"/>
        <end position="602"/>
    </location>
</feature>
<name>A0A0E9NR00_SAICN</name>
<keyword evidence="2" id="KW-1133">Transmembrane helix</keyword>
<evidence type="ECO:0000256" key="2">
    <source>
        <dbReference type="SAM" id="Phobius"/>
    </source>
</evidence>
<feature type="compositionally biased region" description="Low complexity" evidence="1">
    <location>
        <begin position="746"/>
        <end position="757"/>
    </location>
</feature>
<feature type="transmembrane region" description="Helical" evidence="2">
    <location>
        <begin position="6"/>
        <end position="24"/>
    </location>
</feature>
<dbReference type="EMBL" id="BACD03000063">
    <property type="protein sequence ID" value="GAO52223.1"/>
    <property type="molecule type" value="Genomic_DNA"/>
</dbReference>
<feature type="region of interest" description="Disordered" evidence="1">
    <location>
        <begin position="732"/>
        <end position="761"/>
    </location>
</feature>
<gene>
    <name evidence="3" type="ORF">G7K_6305-t1</name>
</gene>
<dbReference type="PANTHER" id="PTHR42088:SF1">
    <property type="entry name" value="YALI0F10131P"/>
    <property type="match status" value="1"/>
</dbReference>
<dbReference type="STRING" id="698492.A0A0E9NR00"/>
<dbReference type="Gene3D" id="2.40.40.10">
    <property type="entry name" value="RlpA-like domain"/>
    <property type="match status" value="1"/>
</dbReference>
<dbReference type="Proteomes" id="UP000033140">
    <property type="component" value="Unassembled WGS sequence"/>
</dbReference>
<feature type="compositionally biased region" description="Polar residues" evidence="1">
    <location>
        <begin position="335"/>
        <end position="363"/>
    </location>
</feature>
<reference evidence="3 4" key="3">
    <citation type="journal article" date="2015" name="Genome Announc.">
        <title>Draft Genome Sequence of the Archiascomycetous Yeast Saitoella complicata.</title>
        <authorList>
            <person name="Yamauchi K."/>
            <person name="Kondo S."/>
            <person name="Hamamoto M."/>
            <person name="Takahashi Y."/>
            <person name="Ogura Y."/>
            <person name="Hayashi T."/>
            <person name="Nishida H."/>
        </authorList>
    </citation>
    <scope>NUCLEOTIDE SEQUENCE [LARGE SCALE GENOMIC DNA]</scope>
    <source>
        <strain evidence="3 4">NRRL Y-17804</strain>
    </source>
</reference>
<organism evidence="3 4">
    <name type="scientific">Saitoella complicata (strain BCRC 22490 / CBS 7301 / JCM 7358 / NBRC 10748 / NRRL Y-17804)</name>
    <dbReference type="NCBI Taxonomy" id="698492"/>
    <lineage>
        <taxon>Eukaryota</taxon>
        <taxon>Fungi</taxon>
        <taxon>Dikarya</taxon>
        <taxon>Ascomycota</taxon>
        <taxon>Taphrinomycotina</taxon>
        <taxon>Taphrinomycotina incertae sedis</taxon>
        <taxon>Saitoella</taxon>
    </lineage>
</organism>
<dbReference type="CDD" id="cd22191">
    <property type="entry name" value="DPBB_RlpA_EXP_N-like"/>
    <property type="match status" value="1"/>
</dbReference>
<feature type="compositionally biased region" description="Low complexity" evidence="1">
    <location>
        <begin position="1192"/>
        <end position="1233"/>
    </location>
</feature>
<accession>A0A0E9NR00</accession>
<sequence>MDGMDWGSGLCWVQLAFFAFCLVCKRQLLSARQLQLQRRRRRIMSHLSLVTAMTSRAQSDFSGPSILPLNVSPPLGNIGRWARVLAHPGQIQGAVQSVNKLILVTPAQTIIKQKPQGVFDITFILSPTIVFPFSISAIVILLQQQPASLIWSVEFVRFAQQSVLFCSLIRLLKTSHSYTLFHDSTMFSQNHYGRRRVIATTSNTAAAVPSSSSSTHPHRKRDEDHHTWTDPVNDVSYKYRFLQGNPTLVSRSAPVLESRSDSCGNECSAEDASSTNLGIILGTTIPFCLAAIVLYFLHRRHMKRVRAEELEDARDSLDYGSELPLPAPPKPLIPSRSSTPVSFASSPTLNDKASSASLNSDAKSNSRRHRGQESLGANTYLTPNMHLGDSQLTRESMYSLARSIHSQDDDNRYRLSALNLPAIADPSYHPPNMYMHRNDSQPSLSSPSLGAGSWNSPQIGAGSDGFEENDRQGLLHSPISSNDSVIGLPTLTAPSKALLSPQALGEVVPNSAWMENQYFSFRPSSPSKSAMVSLQNPRLEMHEVPLTPSMGTVPKIEVARASVYDPVDYPRDEDGDYSFEHADEAVLTDQPTSAFSPASVSAKNDAEDELSFDEGEENRISIQALELVKPMAEQNKLLRHESMMEDPQEKAKRVHSVYREYFDDSKSMKSPPLPPMPAQYAQYTNSHRSSPRSTPRTQSPAPSAPPKVLEPLRMLPTPHQLTQSVEVDGSIGFAAPKRGMPSPNPSHASATSLASSSENLAQQRAHNPLANSYANLRSIPSPHLLRNSASFTSLDFAPPQKWGTGGEDGYGSDRGSEVGSVRISAPEASAWRRIEKGERDSWEENLSGHVTRRTLIFRERTPSMIPVLSAPTTYCRYLTDLFACFGVVGCLPLHTCGLDDVEPGKFFGAITFGFCKLLTPHPVSVGEEHLGTAYLITTMPSDPSPRPHFELNGDAWSTHSRRLRLDARRIRDVGAGLRCAGLGWVGSYKKEEGTHRGWRISKQPTPFTALQHSFFNNTTHLGSHHIFFGIVQLFSSRLISHLFTKVRYHTKTMKFSIISAALALGASLVAAAPVPQDVTYVTTTVQPDLVWVTETVYVTRTRGDADATAAATAGVTTMVIPVVTTSASFTSLVPSITVVDVPAATTVDAPSSSVAETSAEETSFAIATTAAVQSPIEAAIVATPTAVAVESSSSEIAQPTTTAAPSTTEAPAATTEVASSTSEAAASSSSSTSGSISGEGTFYTPGLGACGQTSSSTDAIVAISHSLFDSASTSSNPNENPMCGKMITAFYEGKSVSVQVVDRCEGCAEGDLDFSPSAFGELAAESAGRIGITWEWQ</sequence>
<feature type="compositionally biased region" description="Low complexity" evidence="1">
    <location>
        <begin position="440"/>
        <end position="453"/>
    </location>
</feature>
<keyword evidence="2" id="KW-0812">Transmembrane</keyword>
<proteinExistence type="predicted"/>
<dbReference type="SUPFAM" id="SSF50685">
    <property type="entry name" value="Barwin-like endoglucanases"/>
    <property type="match status" value="1"/>
</dbReference>